<dbReference type="RefSeq" id="WP_157010954.1">
    <property type="nucleotide sequence ID" value="NZ_JBNFQE010000069.1"/>
</dbReference>
<protein>
    <submittedName>
        <fullName evidence="1">Uncharacterized protein</fullName>
    </submittedName>
</protein>
<proteinExistence type="predicted"/>
<organism evidence="1 2">
    <name type="scientific">Acinetobacter baumannii</name>
    <dbReference type="NCBI Taxonomy" id="470"/>
    <lineage>
        <taxon>Bacteria</taxon>
        <taxon>Pseudomonadati</taxon>
        <taxon>Pseudomonadota</taxon>
        <taxon>Gammaproteobacteria</taxon>
        <taxon>Moraxellales</taxon>
        <taxon>Moraxellaceae</taxon>
        <taxon>Acinetobacter</taxon>
        <taxon>Acinetobacter calcoaceticus/baumannii complex</taxon>
    </lineage>
</organism>
<dbReference type="EMBL" id="WPIP01000510">
    <property type="protein sequence ID" value="MVM94155.1"/>
    <property type="molecule type" value="Genomic_DNA"/>
</dbReference>
<name>A0A6I4HSQ7_ACIBA</name>
<sequence>MSEFKAGDWVKTQGHVGLMVIYKVTGEKAIVDVISRTGKSIGLSGYKLSCLEHASEAEIKAGHRIDKPSYSRELETLDEPIGSLQELYPEFAKVLHENFLELLGDDAHIENHINPLCKSKDV</sequence>
<dbReference type="AlphaFoldDB" id="A0A6I4HSQ7"/>
<evidence type="ECO:0000313" key="1">
    <source>
        <dbReference type="EMBL" id="MVM94155.1"/>
    </source>
</evidence>
<gene>
    <name evidence="1" type="ORF">GNY86_21730</name>
</gene>
<evidence type="ECO:0000313" key="2">
    <source>
        <dbReference type="Proteomes" id="UP000439424"/>
    </source>
</evidence>
<accession>A0A6I4HSQ7</accession>
<comment type="caution">
    <text evidence="1">The sequence shown here is derived from an EMBL/GenBank/DDBJ whole genome shotgun (WGS) entry which is preliminary data.</text>
</comment>
<reference evidence="1 2" key="1">
    <citation type="submission" date="2019-11" db="EMBL/GenBank/DDBJ databases">
        <title>Multidrug-resistant Acinetobacter baumannii moving toward extensively drug-resistant over fifteen years in South of Brazil.</title>
        <authorList>
            <person name="Fedrigo N.H."/>
            <person name="Cerdeira L."/>
            <person name="Fuga B."/>
            <person name="Marini P.V.B."/>
            <person name="Shinohara D.R."/>
            <person name="Carrara-Marroni F.E."/>
            <person name="Lincopan N."/>
            <person name="Tognim M.C.B."/>
        </authorList>
    </citation>
    <scope>NUCLEOTIDE SEQUENCE [LARGE SCALE GENOMIC DNA]</scope>
    <source>
        <strain evidence="1 2">Ac576</strain>
    </source>
</reference>
<dbReference type="Proteomes" id="UP000439424">
    <property type="component" value="Unassembled WGS sequence"/>
</dbReference>